<dbReference type="AlphaFoldDB" id="A0AAV0ZYV3"/>
<evidence type="ECO:0000313" key="2">
    <source>
        <dbReference type="Proteomes" id="UP001157006"/>
    </source>
</evidence>
<sequence>MRMIPKKKNLEKVSDCRPISLIGSIYKVISKVLANRLKKAPSGIWYHISNWLGISTKMRNEGIDHLHQFEGLMGRKRAFIKRIRVICRFPVTFLIASKRSVLFSIIRGFSHPVSAPVLVCYHLRLSLFTALQSLLGEAESATGNARV</sequence>
<dbReference type="Proteomes" id="UP001157006">
    <property type="component" value="Chromosome 3"/>
</dbReference>
<organism evidence="1 2">
    <name type="scientific">Vicia faba</name>
    <name type="common">Broad bean</name>
    <name type="synonym">Faba vulgaris</name>
    <dbReference type="NCBI Taxonomy" id="3906"/>
    <lineage>
        <taxon>Eukaryota</taxon>
        <taxon>Viridiplantae</taxon>
        <taxon>Streptophyta</taxon>
        <taxon>Embryophyta</taxon>
        <taxon>Tracheophyta</taxon>
        <taxon>Spermatophyta</taxon>
        <taxon>Magnoliopsida</taxon>
        <taxon>eudicotyledons</taxon>
        <taxon>Gunneridae</taxon>
        <taxon>Pentapetalae</taxon>
        <taxon>rosids</taxon>
        <taxon>fabids</taxon>
        <taxon>Fabales</taxon>
        <taxon>Fabaceae</taxon>
        <taxon>Papilionoideae</taxon>
        <taxon>50 kb inversion clade</taxon>
        <taxon>NPAAA clade</taxon>
        <taxon>Hologalegina</taxon>
        <taxon>IRL clade</taxon>
        <taxon>Fabeae</taxon>
        <taxon>Vicia</taxon>
    </lineage>
</organism>
<gene>
    <name evidence="1" type="ORF">VFH_III011200</name>
</gene>
<proteinExistence type="predicted"/>
<evidence type="ECO:0000313" key="1">
    <source>
        <dbReference type="EMBL" id="CAI8601785.1"/>
    </source>
</evidence>
<accession>A0AAV0ZYV3</accession>
<name>A0AAV0ZYV3_VICFA</name>
<protein>
    <submittedName>
        <fullName evidence="1">Uncharacterized protein</fullName>
    </submittedName>
</protein>
<dbReference type="EMBL" id="OX451738">
    <property type="protein sequence ID" value="CAI8601785.1"/>
    <property type="molecule type" value="Genomic_DNA"/>
</dbReference>
<reference evidence="1 2" key="1">
    <citation type="submission" date="2023-01" db="EMBL/GenBank/DDBJ databases">
        <authorList>
            <person name="Kreplak J."/>
        </authorList>
    </citation>
    <scope>NUCLEOTIDE SEQUENCE [LARGE SCALE GENOMIC DNA]</scope>
</reference>
<keyword evidence="2" id="KW-1185">Reference proteome</keyword>